<comment type="caution">
    <text evidence="2">The sequence shown here is derived from an EMBL/GenBank/DDBJ whole genome shotgun (WGS) entry which is preliminary data.</text>
</comment>
<gene>
    <name evidence="2" type="ORF">CLBCK_02150</name>
</gene>
<evidence type="ECO:0000313" key="3">
    <source>
        <dbReference type="Proteomes" id="UP000190973"/>
    </source>
</evidence>
<dbReference type="Proteomes" id="UP000190973">
    <property type="component" value="Unassembled WGS sequence"/>
</dbReference>
<protein>
    <recommendedName>
        <fullName evidence="1">ABM domain-containing protein</fullName>
    </recommendedName>
</protein>
<dbReference type="SUPFAM" id="SSF54909">
    <property type="entry name" value="Dimeric alpha+beta barrel"/>
    <property type="match status" value="1"/>
</dbReference>
<proteinExistence type="predicted"/>
<organism evidence="2 3">
    <name type="scientific">Clostridium beijerinckii</name>
    <name type="common">Clostridium MP</name>
    <dbReference type="NCBI Taxonomy" id="1520"/>
    <lineage>
        <taxon>Bacteria</taxon>
        <taxon>Bacillati</taxon>
        <taxon>Bacillota</taxon>
        <taxon>Clostridia</taxon>
        <taxon>Eubacteriales</taxon>
        <taxon>Clostridiaceae</taxon>
        <taxon>Clostridium</taxon>
    </lineage>
</organism>
<dbReference type="RefSeq" id="WP_077837133.1">
    <property type="nucleotide sequence ID" value="NZ_JABTAE010000001.1"/>
</dbReference>
<dbReference type="InterPro" id="IPR011008">
    <property type="entry name" value="Dimeric_a/b-barrel"/>
</dbReference>
<dbReference type="EMBL" id="LZZI01000003">
    <property type="protein sequence ID" value="OOM65839.1"/>
    <property type="molecule type" value="Genomic_DNA"/>
</dbReference>
<dbReference type="InterPro" id="IPR007138">
    <property type="entry name" value="ABM_dom"/>
</dbReference>
<dbReference type="Pfam" id="PF03992">
    <property type="entry name" value="ABM"/>
    <property type="match status" value="1"/>
</dbReference>
<dbReference type="AlphaFoldDB" id="A0A1S8SKA5"/>
<feature type="domain" description="ABM" evidence="1">
    <location>
        <begin position="16"/>
        <end position="104"/>
    </location>
</feature>
<name>A0A1S8SKA5_CLOBE</name>
<evidence type="ECO:0000313" key="2">
    <source>
        <dbReference type="EMBL" id="OOM65839.1"/>
    </source>
</evidence>
<dbReference type="PROSITE" id="PS51725">
    <property type="entry name" value="ABM"/>
    <property type="match status" value="1"/>
</dbReference>
<dbReference type="Gene3D" id="3.30.70.100">
    <property type="match status" value="1"/>
</dbReference>
<evidence type="ECO:0000259" key="1">
    <source>
        <dbReference type="PROSITE" id="PS51725"/>
    </source>
</evidence>
<reference evidence="2 3" key="1">
    <citation type="submission" date="2016-05" db="EMBL/GenBank/DDBJ databases">
        <title>Microbial solvent formation.</title>
        <authorList>
            <person name="Poehlein A."/>
            <person name="Montoya Solano J.D."/>
            <person name="Flitsch S."/>
            <person name="Krabben P."/>
            <person name="Duerre P."/>
            <person name="Daniel R."/>
        </authorList>
    </citation>
    <scope>NUCLEOTIDE SEQUENCE [LARGE SCALE GENOMIC DNA]</scope>
    <source>
        <strain evidence="2 3">DSM 53</strain>
    </source>
</reference>
<accession>A0A1S8SKA5</accession>
<sequence length="116" mass="13308">MIEAKGKHMMIDPSQPGTVLKMHAKPGKGDALFELTNNLHYNGDTDGLVDWILCRADDDPDTLWAFEFYKDEESFKRHFSNPNLEKGHDEVIDLLSEMPMRVEVHPAFSSYQLKVD</sequence>